<feature type="compositionally biased region" description="Acidic residues" evidence="5">
    <location>
        <begin position="478"/>
        <end position="503"/>
    </location>
</feature>
<dbReference type="PROSITE" id="PS00217">
    <property type="entry name" value="SUGAR_TRANSPORT_2"/>
    <property type="match status" value="1"/>
</dbReference>
<feature type="region of interest" description="Disordered" evidence="5">
    <location>
        <begin position="477"/>
        <end position="510"/>
    </location>
</feature>
<dbReference type="Pfam" id="PF07690">
    <property type="entry name" value="MFS_1"/>
    <property type="match status" value="1"/>
</dbReference>
<comment type="subcellular location">
    <subcellularLocation>
        <location evidence="1">Membrane</location>
        <topology evidence="1">Multi-pass membrane protein</topology>
    </subcellularLocation>
</comment>
<feature type="transmembrane region" description="Helical" evidence="6">
    <location>
        <begin position="449"/>
        <end position="469"/>
    </location>
</feature>
<feature type="transmembrane region" description="Helical" evidence="6">
    <location>
        <begin position="156"/>
        <end position="178"/>
    </location>
</feature>
<feature type="transmembrane region" description="Helical" evidence="6">
    <location>
        <begin position="89"/>
        <end position="108"/>
    </location>
</feature>
<proteinExistence type="predicted"/>
<feature type="transmembrane region" description="Helical" evidence="6">
    <location>
        <begin position="253"/>
        <end position="273"/>
    </location>
</feature>
<dbReference type="InterPro" id="IPR005828">
    <property type="entry name" value="MFS_sugar_transport-like"/>
</dbReference>
<keyword evidence="4 6" id="KW-0472">Membrane</keyword>
<feature type="domain" description="Major facilitator superfamily (MFS) profile" evidence="7">
    <location>
        <begin position="21"/>
        <end position="473"/>
    </location>
</feature>
<keyword evidence="2 6" id="KW-0812">Transmembrane</keyword>
<feature type="transmembrane region" description="Helical" evidence="6">
    <location>
        <begin position="58"/>
        <end position="77"/>
    </location>
</feature>
<evidence type="ECO:0000256" key="1">
    <source>
        <dbReference type="ARBA" id="ARBA00004141"/>
    </source>
</evidence>
<dbReference type="PANTHER" id="PTHR23508">
    <property type="entry name" value="CARBOXYLIC ACID TRANSPORTER PROTEIN HOMOLOG"/>
    <property type="match status" value="1"/>
</dbReference>
<feature type="transmembrane region" description="Helical" evidence="6">
    <location>
        <begin position="380"/>
        <end position="398"/>
    </location>
</feature>
<keyword evidence="3 6" id="KW-1133">Transmembrane helix</keyword>
<evidence type="ECO:0000313" key="8">
    <source>
        <dbReference type="EMBL" id="NDV30799.1"/>
    </source>
</evidence>
<evidence type="ECO:0000259" key="7">
    <source>
        <dbReference type="PROSITE" id="PS50850"/>
    </source>
</evidence>
<evidence type="ECO:0000256" key="5">
    <source>
        <dbReference type="SAM" id="MobiDB-lite"/>
    </source>
</evidence>
<evidence type="ECO:0000256" key="2">
    <source>
        <dbReference type="ARBA" id="ARBA00022692"/>
    </source>
</evidence>
<dbReference type="AlphaFoldDB" id="A0A6B2L1I2"/>
<dbReference type="PROSITE" id="PS50850">
    <property type="entry name" value="MFS"/>
    <property type="match status" value="1"/>
</dbReference>
<dbReference type="PANTHER" id="PTHR23508:SF10">
    <property type="entry name" value="CARBOXYLIC ACID TRANSPORTER PROTEIN HOMOLOG"/>
    <property type="match status" value="1"/>
</dbReference>
<dbReference type="EMBL" id="GIBP01001830">
    <property type="protein sequence ID" value="NDV30799.1"/>
    <property type="molecule type" value="Transcribed_RNA"/>
</dbReference>
<dbReference type="Gene3D" id="1.20.1250.20">
    <property type="entry name" value="MFS general substrate transporter like domains"/>
    <property type="match status" value="1"/>
</dbReference>
<evidence type="ECO:0000256" key="4">
    <source>
        <dbReference type="ARBA" id="ARBA00023136"/>
    </source>
</evidence>
<protein>
    <recommendedName>
        <fullName evidence="7">Major facilitator superfamily (MFS) profile domain-containing protein</fullName>
    </recommendedName>
</protein>
<dbReference type="SUPFAM" id="SSF103473">
    <property type="entry name" value="MFS general substrate transporter"/>
    <property type="match status" value="1"/>
</dbReference>
<organism evidence="8">
    <name type="scientific">Arcella intermedia</name>
    <dbReference type="NCBI Taxonomy" id="1963864"/>
    <lineage>
        <taxon>Eukaryota</taxon>
        <taxon>Amoebozoa</taxon>
        <taxon>Tubulinea</taxon>
        <taxon>Elardia</taxon>
        <taxon>Arcellinida</taxon>
        <taxon>Sphaerothecina</taxon>
        <taxon>Arcellidae</taxon>
        <taxon>Arcella</taxon>
    </lineage>
</organism>
<accession>A0A6B2L1I2</accession>
<sequence length="510" mass="55951">MVDEDTNTVPKPNCYSSPWFKILVVSVGFMIDAYDLFIFGMVIIIMGKLNPNDNTTTAKAVLGVSIIMGTVVGQLLFGTFGDLFGRRRVFIATLSLIIVFTFCSAFAFSINDTYYISLTIMRILLGIGIGGEYPLSATIAAESSPNVERRGCMMATVFSMQGIGNFLAPVVVCLLLLSGLPLDTIWRCALGFGAIPGVGILYWRLKLEETYHPPSITTLSTKDLSSPPSSPTLKFALKPEAEMPSTFLESIRMYIWPLIGTTLSWFLFDIAFYGNGFFKETVIIIFGLSTSSNHTLLNDTYPLQPSWWSTPNLQQEQMRAEIAKTTIASLIIAGMALPGYWCSVFLIEAIGRKKLQIAGFLLEAIIFLVMGIFYKQIQDVPILFVLLYGLTFFFSNAGPNTTTYVLAAEAFPKRIRSTCHGISSASGKLGALFGVAVFPSFVAALGVPAVFIFCGVVLVVGFVVTVIFIPETKGKDMDTEEFEKVDEQSIEEEEKSVVLEGEEKDSLDSD</sequence>
<dbReference type="PROSITE" id="PS00216">
    <property type="entry name" value="SUGAR_TRANSPORT_1"/>
    <property type="match status" value="1"/>
</dbReference>
<evidence type="ECO:0000256" key="3">
    <source>
        <dbReference type="ARBA" id="ARBA00022989"/>
    </source>
</evidence>
<feature type="transmembrane region" description="Helical" evidence="6">
    <location>
        <begin position="357"/>
        <end position="374"/>
    </location>
</feature>
<dbReference type="Pfam" id="PF00083">
    <property type="entry name" value="Sugar_tr"/>
    <property type="match status" value="1"/>
</dbReference>
<feature type="transmembrane region" description="Helical" evidence="6">
    <location>
        <begin position="22"/>
        <end position="46"/>
    </location>
</feature>
<dbReference type="GO" id="GO:0046943">
    <property type="term" value="F:carboxylic acid transmembrane transporter activity"/>
    <property type="evidence" value="ECO:0007669"/>
    <property type="project" value="TreeGrafter"/>
</dbReference>
<feature type="transmembrane region" description="Helical" evidence="6">
    <location>
        <begin position="184"/>
        <end position="203"/>
    </location>
</feature>
<dbReference type="InterPro" id="IPR005829">
    <property type="entry name" value="Sugar_transporter_CS"/>
</dbReference>
<dbReference type="InterPro" id="IPR020846">
    <property type="entry name" value="MFS_dom"/>
</dbReference>
<feature type="transmembrane region" description="Helical" evidence="6">
    <location>
        <begin position="327"/>
        <end position="350"/>
    </location>
</feature>
<evidence type="ECO:0000256" key="6">
    <source>
        <dbReference type="SAM" id="Phobius"/>
    </source>
</evidence>
<name>A0A6B2L1I2_9EUKA</name>
<dbReference type="InterPro" id="IPR036259">
    <property type="entry name" value="MFS_trans_sf"/>
</dbReference>
<dbReference type="GO" id="GO:0005886">
    <property type="term" value="C:plasma membrane"/>
    <property type="evidence" value="ECO:0007669"/>
    <property type="project" value="TreeGrafter"/>
</dbReference>
<feature type="transmembrane region" description="Helical" evidence="6">
    <location>
        <begin position="114"/>
        <end position="135"/>
    </location>
</feature>
<dbReference type="CDD" id="cd17364">
    <property type="entry name" value="MFS_PhT"/>
    <property type="match status" value="1"/>
</dbReference>
<reference evidence="8" key="1">
    <citation type="journal article" date="2020" name="J. Eukaryot. Microbiol.">
        <title>De novo Sequencing, Assembly and Annotation of the Transcriptome for the Free-Living Testate Amoeba Arcella intermedia.</title>
        <authorList>
            <person name="Ribeiro G.M."/>
            <person name="Porfirio-Sousa A.L."/>
            <person name="Maurer-Alcala X.X."/>
            <person name="Katz L.A."/>
            <person name="Lahr D.J.G."/>
        </authorList>
    </citation>
    <scope>NUCLEOTIDE SEQUENCE</scope>
</reference>
<dbReference type="InterPro" id="IPR011701">
    <property type="entry name" value="MFS"/>
</dbReference>